<evidence type="ECO:0000256" key="1">
    <source>
        <dbReference type="ARBA" id="ARBA00004370"/>
    </source>
</evidence>
<keyword evidence="5" id="KW-0472">Membrane</keyword>
<dbReference type="Gene3D" id="3.30.450.20">
    <property type="entry name" value="PAS domain"/>
    <property type="match status" value="1"/>
</dbReference>
<evidence type="ECO:0000256" key="2">
    <source>
        <dbReference type="ARBA" id="ARBA00023224"/>
    </source>
</evidence>
<organism evidence="8 9">
    <name type="scientific">Pseudoteredinibacter isoporae</name>
    <dbReference type="NCBI Taxonomy" id="570281"/>
    <lineage>
        <taxon>Bacteria</taxon>
        <taxon>Pseudomonadati</taxon>
        <taxon>Pseudomonadota</taxon>
        <taxon>Gammaproteobacteria</taxon>
        <taxon>Cellvibrionales</taxon>
        <taxon>Cellvibrionaceae</taxon>
        <taxon>Pseudoteredinibacter</taxon>
    </lineage>
</organism>
<dbReference type="PANTHER" id="PTHR32089">
    <property type="entry name" value="METHYL-ACCEPTING CHEMOTAXIS PROTEIN MCPB"/>
    <property type="match status" value="1"/>
</dbReference>
<evidence type="ECO:0000313" key="9">
    <source>
        <dbReference type="Proteomes" id="UP000528457"/>
    </source>
</evidence>
<dbReference type="GO" id="GO:0007165">
    <property type="term" value="P:signal transduction"/>
    <property type="evidence" value="ECO:0007669"/>
    <property type="project" value="UniProtKB-KW"/>
</dbReference>
<evidence type="ECO:0000259" key="7">
    <source>
        <dbReference type="PROSITE" id="PS50885"/>
    </source>
</evidence>
<dbReference type="SUPFAM" id="SSF58104">
    <property type="entry name" value="Methyl-accepting chemotaxis protein (MCP) signaling domain"/>
    <property type="match status" value="1"/>
</dbReference>
<comment type="similarity">
    <text evidence="3">Belongs to the methyl-accepting chemotaxis (MCP) protein family.</text>
</comment>
<dbReference type="AlphaFoldDB" id="A0A7X0JUQ8"/>
<dbReference type="RefSeq" id="WP_166844753.1">
    <property type="nucleotide sequence ID" value="NZ_JAAONY010000002.1"/>
</dbReference>
<evidence type="ECO:0000256" key="3">
    <source>
        <dbReference type="ARBA" id="ARBA00029447"/>
    </source>
</evidence>
<keyword evidence="2 4" id="KW-0807">Transducer</keyword>
<accession>A0A7X0JUQ8</accession>
<dbReference type="SMART" id="SM00304">
    <property type="entry name" value="HAMP"/>
    <property type="match status" value="1"/>
</dbReference>
<name>A0A7X0JUQ8_9GAMM</name>
<evidence type="ECO:0000259" key="6">
    <source>
        <dbReference type="PROSITE" id="PS50111"/>
    </source>
</evidence>
<comment type="subcellular location">
    <subcellularLocation>
        <location evidence="1">Membrane</location>
    </subcellularLocation>
</comment>
<dbReference type="InParanoid" id="A0A7X0JUQ8"/>
<dbReference type="Pfam" id="PF00015">
    <property type="entry name" value="MCPsignal"/>
    <property type="match status" value="1"/>
</dbReference>
<keyword evidence="9" id="KW-1185">Reference proteome</keyword>
<sequence length="784" mass="85430">MKVRTRVSLFALALSLLPLLAVTVVLGWFSYSSAQEALNKQLESKLVSRREAKKTELESYFQTVNDQLLSQAQSNMLVSAASDFSQAFSEQSFGEVDAFESSTTEFTPEARDSLDGYYRNDYASRYAEKNTGQQVDVDSIVDSLGERAKWFQYYYISDNEEALGEKDSMLSSSLGGTYDQVHETYHLAIQAFLKRFGFYDIFIVNPNTGDVVYSVYKELDYATNLESGPYRNSGLAEAYRAAKDLGDQREVAVVDFKPYLPSYNDNAAFAATPILNNDGVQVGILVYQMALDRINQLMTLNQEWGKQGYGESAELYLVGDDQHMRSDSRVFVENPSAFKQWGYNGSFGQAATDTVLAKGTTIGAVPVNTEAGKGITAGRTGVSHYANYMGEIVIGAYTPLDIKGLKWGIVAEIYEGEAFGPVDSLGQLIALYGGLTFVAVLVIAIAVGLWFAHSLSRPISHLSERVAEISENNDLTRVLKESGDEEVIQAASSVNALIRRLRENFLQITSSSTQLAQSADGMSDLMNTNLKEIDSQNRECMKVAQSATQLEQAAHEVARNASETAVQTREANTISTRLAEMVERSVASTQSVAGEIGSANDAMETLAERTSDIGSVLDVIQEIAEQTNLLALNAAIEAARAGEQGRGFAVVADEVRNLARRTQDATGEISSMIEGLQTDSGVAVNAMRSGLEKVKSNVAEAESSKEALSETMDIMRKISLMNEQVATAAEEQSEVIKEITGSTQDLSNLSDSSSERSHELDSISTQLSELAGNLKTMVSAYKVN</sequence>
<evidence type="ECO:0000256" key="4">
    <source>
        <dbReference type="PROSITE-ProRule" id="PRU00284"/>
    </source>
</evidence>
<feature type="transmembrane region" description="Helical" evidence="5">
    <location>
        <begin position="429"/>
        <end position="452"/>
    </location>
</feature>
<dbReference type="FunFam" id="1.10.287.950:FF:000001">
    <property type="entry name" value="Methyl-accepting chemotaxis sensory transducer"/>
    <property type="match status" value="1"/>
</dbReference>
<dbReference type="InterPro" id="IPR003660">
    <property type="entry name" value="HAMP_dom"/>
</dbReference>
<keyword evidence="5" id="KW-0812">Transmembrane</keyword>
<dbReference type="Proteomes" id="UP000528457">
    <property type="component" value="Unassembled WGS sequence"/>
</dbReference>
<dbReference type="GO" id="GO:0016020">
    <property type="term" value="C:membrane"/>
    <property type="evidence" value="ECO:0007669"/>
    <property type="project" value="UniProtKB-SubCell"/>
</dbReference>
<dbReference type="InterPro" id="IPR004089">
    <property type="entry name" value="MCPsignal_dom"/>
</dbReference>
<keyword evidence="5" id="KW-1133">Transmembrane helix</keyword>
<gene>
    <name evidence="8" type="ORF">HNR48_001961</name>
</gene>
<dbReference type="CDD" id="cd11386">
    <property type="entry name" value="MCP_signal"/>
    <property type="match status" value="1"/>
</dbReference>
<dbReference type="SMART" id="SM00283">
    <property type="entry name" value="MA"/>
    <property type="match status" value="1"/>
</dbReference>
<dbReference type="GO" id="GO:0006935">
    <property type="term" value="P:chemotaxis"/>
    <property type="evidence" value="ECO:0007669"/>
    <property type="project" value="UniProtKB-ARBA"/>
</dbReference>
<dbReference type="PANTHER" id="PTHR32089:SF112">
    <property type="entry name" value="LYSOZYME-LIKE PROTEIN-RELATED"/>
    <property type="match status" value="1"/>
</dbReference>
<dbReference type="EMBL" id="JACHHT010000002">
    <property type="protein sequence ID" value="MBB6521676.1"/>
    <property type="molecule type" value="Genomic_DNA"/>
</dbReference>
<feature type="domain" description="HAMP" evidence="7">
    <location>
        <begin position="453"/>
        <end position="506"/>
    </location>
</feature>
<dbReference type="PROSITE" id="PS50885">
    <property type="entry name" value="HAMP"/>
    <property type="match status" value="1"/>
</dbReference>
<feature type="domain" description="Methyl-accepting transducer" evidence="6">
    <location>
        <begin position="511"/>
        <end position="747"/>
    </location>
</feature>
<dbReference type="PROSITE" id="PS50111">
    <property type="entry name" value="CHEMOTAXIS_TRANSDUC_2"/>
    <property type="match status" value="1"/>
</dbReference>
<protein>
    <submittedName>
        <fullName evidence="8">Methyl-accepting chemotaxis protein</fullName>
    </submittedName>
</protein>
<reference evidence="8 9" key="1">
    <citation type="submission" date="2020-08" db="EMBL/GenBank/DDBJ databases">
        <title>Genomic Encyclopedia of Type Strains, Phase IV (KMG-IV): sequencing the most valuable type-strain genomes for metagenomic binning, comparative biology and taxonomic classification.</title>
        <authorList>
            <person name="Goeker M."/>
        </authorList>
    </citation>
    <scope>NUCLEOTIDE SEQUENCE [LARGE SCALE GENOMIC DNA]</scope>
    <source>
        <strain evidence="8 9">DSM 22368</strain>
    </source>
</reference>
<evidence type="ECO:0000256" key="5">
    <source>
        <dbReference type="SAM" id="Phobius"/>
    </source>
</evidence>
<evidence type="ECO:0000313" key="8">
    <source>
        <dbReference type="EMBL" id="MBB6521676.1"/>
    </source>
</evidence>
<dbReference type="Gene3D" id="1.10.287.950">
    <property type="entry name" value="Methyl-accepting chemotaxis protein"/>
    <property type="match status" value="1"/>
</dbReference>
<comment type="caution">
    <text evidence="8">The sequence shown here is derived from an EMBL/GenBank/DDBJ whole genome shotgun (WGS) entry which is preliminary data.</text>
</comment>
<proteinExistence type="inferred from homology"/>